<dbReference type="InterPro" id="IPR051708">
    <property type="entry name" value="Plant_Aspart_Prot_A1"/>
</dbReference>
<evidence type="ECO:0000256" key="1">
    <source>
        <dbReference type="ARBA" id="ARBA00022670"/>
    </source>
</evidence>
<dbReference type="Pfam" id="PF14541">
    <property type="entry name" value="TAXi_C"/>
    <property type="match status" value="1"/>
</dbReference>
<dbReference type="PANTHER" id="PTHR47967">
    <property type="entry name" value="OS07G0603500 PROTEIN-RELATED"/>
    <property type="match status" value="1"/>
</dbReference>
<name>A0A2P5WXU7_GOSBA</name>
<evidence type="ECO:0000256" key="2">
    <source>
        <dbReference type="ARBA" id="ARBA00022801"/>
    </source>
</evidence>
<keyword evidence="1" id="KW-0645">Protease</keyword>
<dbReference type="GO" id="GO:0008233">
    <property type="term" value="F:peptidase activity"/>
    <property type="evidence" value="ECO:0007669"/>
    <property type="project" value="UniProtKB-KW"/>
</dbReference>
<feature type="domain" description="Xylanase inhibitor C-terminal" evidence="3">
    <location>
        <begin position="43"/>
        <end position="110"/>
    </location>
</feature>
<dbReference type="InterPro" id="IPR032799">
    <property type="entry name" value="TAXi_C"/>
</dbReference>
<dbReference type="PANTHER" id="PTHR47967:SF66">
    <property type="entry name" value="ASPARTIC PROTEINASE CDR1-RELATED"/>
    <property type="match status" value="1"/>
</dbReference>
<protein>
    <recommendedName>
        <fullName evidence="3">Xylanase inhibitor C-terminal domain-containing protein</fullName>
    </recommendedName>
</protein>
<evidence type="ECO:0000313" key="4">
    <source>
        <dbReference type="EMBL" id="PPR95918.1"/>
    </source>
</evidence>
<sequence length="117" mass="13352">MVNLRITLSTLLPWKPLASEPKRIKFSFSFGIDNDNLVNDSGTKLTLLPPDMYLQLEYSNVLPLNTFVLVSHTTRCFSFAPVEDFAIYGNLAQMNFMIVYDTEKQMLSFMPTDCSKV</sequence>
<evidence type="ECO:0000313" key="5">
    <source>
        <dbReference type="Proteomes" id="UP000239757"/>
    </source>
</evidence>
<dbReference type="SUPFAM" id="SSF50630">
    <property type="entry name" value="Acid proteases"/>
    <property type="match status" value="1"/>
</dbReference>
<keyword evidence="2" id="KW-0378">Hydrolase</keyword>
<dbReference type="Proteomes" id="UP000239757">
    <property type="component" value="Unassembled WGS sequence"/>
</dbReference>
<dbReference type="GO" id="GO:0006508">
    <property type="term" value="P:proteolysis"/>
    <property type="evidence" value="ECO:0007669"/>
    <property type="project" value="UniProtKB-KW"/>
</dbReference>
<reference evidence="4 5" key="1">
    <citation type="submission" date="2015-01" db="EMBL/GenBank/DDBJ databases">
        <title>Genome of allotetraploid Gossypium barbadense reveals genomic plasticity and fiber elongation in cotton evolution.</title>
        <authorList>
            <person name="Chen X."/>
            <person name="Liu X."/>
            <person name="Zhao B."/>
            <person name="Zheng H."/>
            <person name="Hu Y."/>
            <person name="Lu G."/>
            <person name="Yang C."/>
            <person name="Chen J."/>
            <person name="Shan C."/>
            <person name="Zhang L."/>
            <person name="Zhou Y."/>
            <person name="Wang L."/>
            <person name="Guo W."/>
            <person name="Bai Y."/>
            <person name="Ruan J."/>
            <person name="Shangguan X."/>
            <person name="Mao Y."/>
            <person name="Jiang J."/>
            <person name="Zhu Y."/>
            <person name="Lei J."/>
            <person name="Kang H."/>
            <person name="Chen S."/>
            <person name="He X."/>
            <person name="Wang R."/>
            <person name="Wang Y."/>
            <person name="Chen J."/>
            <person name="Wang L."/>
            <person name="Yu S."/>
            <person name="Wang B."/>
            <person name="Wei J."/>
            <person name="Song S."/>
            <person name="Lu X."/>
            <person name="Gao Z."/>
            <person name="Gu W."/>
            <person name="Deng X."/>
            <person name="Ma D."/>
            <person name="Wang S."/>
            <person name="Liang W."/>
            <person name="Fang L."/>
            <person name="Cai C."/>
            <person name="Zhu X."/>
            <person name="Zhou B."/>
            <person name="Zhang Y."/>
            <person name="Chen Z."/>
            <person name="Xu S."/>
            <person name="Zhu R."/>
            <person name="Wang S."/>
            <person name="Zhang T."/>
            <person name="Zhao G."/>
        </authorList>
    </citation>
    <scope>NUCLEOTIDE SEQUENCE [LARGE SCALE GENOMIC DNA]</scope>
    <source>
        <strain evidence="5">cv. Xinhai21</strain>
        <tissue evidence="4">Leaf</tissue>
    </source>
</reference>
<organism evidence="4 5">
    <name type="scientific">Gossypium barbadense</name>
    <name type="common">Sea Island cotton</name>
    <name type="synonym">Hibiscus barbadensis</name>
    <dbReference type="NCBI Taxonomy" id="3634"/>
    <lineage>
        <taxon>Eukaryota</taxon>
        <taxon>Viridiplantae</taxon>
        <taxon>Streptophyta</taxon>
        <taxon>Embryophyta</taxon>
        <taxon>Tracheophyta</taxon>
        <taxon>Spermatophyta</taxon>
        <taxon>Magnoliopsida</taxon>
        <taxon>eudicotyledons</taxon>
        <taxon>Gunneridae</taxon>
        <taxon>Pentapetalae</taxon>
        <taxon>rosids</taxon>
        <taxon>malvids</taxon>
        <taxon>Malvales</taxon>
        <taxon>Malvaceae</taxon>
        <taxon>Malvoideae</taxon>
        <taxon>Gossypium</taxon>
    </lineage>
</organism>
<dbReference type="GO" id="GO:0005576">
    <property type="term" value="C:extracellular region"/>
    <property type="evidence" value="ECO:0007669"/>
    <property type="project" value="TreeGrafter"/>
</dbReference>
<dbReference type="OrthoDB" id="1741242at2759"/>
<evidence type="ECO:0000259" key="3">
    <source>
        <dbReference type="Pfam" id="PF14541"/>
    </source>
</evidence>
<proteinExistence type="predicted"/>
<gene>
    <name evidence="4" type="ORF">GOBAR_AA24757</name>
</gene>
<dbReference type="AlphaFoldDB" id="A0A2P5WXU7"/>
<dbReference type="Gene3D" id="2.40.70.10">
    <property type="entry name" value="Acid Proteases"/>
    <property type="match status" value="1"/>
</dbReference>
<accession>A0A2P5WXU7</accession>
<dbReference type="EMBL" id="KZ666159">
    <property type="protein sequence ID" value="PPR95918.1"/>
    <property type="molecule type" value="Genomic_DNA"/>
</dbReference>
<dbReference type="InterPro" id="IPR021109">
    <property type="entry name" value="Peptidase_aspartic_dom_sf"/>
</dbReference>